<sequence length="357" mass="41026">MAWMKPRFSKKKVSKAGSILKAEDNTHPEYEWAIDVLTNWRSIHGYPINTFQSTLRDKLYKIDRDALVAQRLKRSPSVISKLQRFDSMQLHRMNDIAGIRAVVKNLTKVRELEKSYKNGRLKHELVSEKDYIENPKDTGYRGIHLVYRYKNDKAPDYDGLHVELQIRTRLQHAWATAVETMGTFLNQALKSSEGPDEWLSFFALAGSAIAHLEESSPVPGYESLDKIATFKQVLQACDTLDVENRLDAFSVAAESIHKDHQAGNYHLITLDLEEKLVYINSYGRRKLGEANEEYAKIERDIANGKPFQVVLVAAGPIESLRKAYPNYFLDTHEFLKQIKRMRRSVEKDASKKKQADV</sequence>
<dbReference type="CDD" id="cd05399">
    <property type="entry name" value="NT_Rel-Spo_like"/>
    <property type="match status" value="1"/>
</dbReference>
<dbReference type="PANTHER" id="PTHR47837:SF1">
    <property type="entry name" value="GTP PYROPHOSPHOKINASE YJBM"/>
    <property type="match status" value="1"/>
</dbReference>
<name>A0A8J7FWQ5_9GAMM</name>
<comment type="caution">
    <text evidence="2">The sequence shown here is derived from an EMBL/GenBank/DDBJ whole genome shotgun (WGS) entry which is preliminary data.</text>
</comment>
<dbReference type="Gene3D" id="3.30.460.10">
    <property type="entry name" value="Beta Polymerase, domain 2"/>
    <property type="match status" value="1"/>
</dbReference>
<gene>
    <name evidence="2" type="ORF">IOQ59_17200</name>
</gene>
<dbReference type="AlphaFoldDB" id="A0A8J7FWQ5"/>
<organism evidence="2 3">
    <name type="scientific">Pontibacterium sinense</name>
    <dbReference type="NCBI Taxonomy" id="2781979"/>
    <lineage>
        <taxon>Bacteria</taxon>
        <taxon>Pseudomonadati</taxon>
        <taxon>Pseudomonadota</taxon>
        <taxon>Gammaproteobacteria</taxon>
        <taxon>Oceanospirillales</taxon>
        <taxon>Oceanospirillaceae</taxon>
        <taxon>Pontibacterium</taxon>
    </lineage>
</organism>
<reference evidence="2" key="1">
    <citation type="submission" date="2020-10" db="EMBL/GenBank/DDBJ databases">
        <title>Bacterium isolated from coastal waters sediment.</title>
        <authorList>
            <person name="Chen R.-J."/>
            <person name="Lu D.-C."/>
            <person name="Zhu K.-L."/>
            <person name="Du Z.-J."/>
        </authorList>
    </citation>
    <scope>NUCLEOTIDE SEQUENCE</scope>
    <source>
        <strain evidence="2">N1Y112</strain>
    </source>
</reference>
<dbReference type="GO" id="GO:0015969">
    <property type="term" value="P:guanosine tetraphosphate metabolic process"/>
    <property type="evidence" value="ECO:0007669"/>
    <property type="project" value="InterPro"/>
</dbReference>
<dbReference type="SUPFAM" id="SSF81301">
    <property type="entry name" value="Nucleotidyltransferase"/>
    <property type="match status" value="1"/>
</dbReference>
<evidence type="ECO:0000313" key="2">
    <source>
        <dbReference type="EMBL" id="MBE9399000.1"/>
    </source>
</evidence>
<accession>A0A8J7FWQ5</accession>
<protein>
    <submittedName>
        <fullName evidence="2">RelA/SpoT domain-containing protein</fullName>
    </submittedName>
</protein>
<dbReference type="PANTHER" id="PTHR47837">
    <property type="entry name" value="GTP PYROPHOSPHOKINASE YJBM"/>
    <property type="match status" value="1"/>
</dbReference>
<feature type="domain" description="RelA/SpoT" evidence="1">
    <location>
        <begin position="70"/>
        <end position="189"/>
    </location>
</feature>
<dbReference type="EMBL" id="JADEYS010000020">
    <property type="protein sequence ID" value="MBE9399000.1"/>
    <property type="molecule type" value="Genomic_DNA"/>
</dbReference>
<dbReference type="InterPro" id="IPR052366">
    <property type="entry name" value="GTP_Pyrophosphokinase"/>
</dbReference>
<dbReference type="InterPro" id="IPR007685">
    <property type="entry name" value="RelA_SpoT"/>
</dbReference>
<keyword evidence="3" id="KW-1185">Reference proteome</keyword>
<dbReference type="RefSeq" id="WP_193954693.1">
    <property type="nucleotide sequence ID" value="NZ_JADEYS010000020.1"/>
</dbReference>
<proteinExistence type="predicted"/>
<dbReference type="InterPro" id="IPR043519">
    <property type="entry name" value="NT_sf"/>
</dbReference>
<dbReference type="SMART" id="SM00954">
    <property type="entry name" value="RelA_SpoT"/>
    <property type="match status" value="1"/>
</dbReference>
<evidence type="ECO:0000313" key="3">
    <source>
        <dbReference type="Proteomes" id="UP000640333"/>
    </source>
</evidence>
<evidence type="ECO:0000259" key="1">
    <source>
        <dbReference type="SMART" id="SM00954"/>
    </source>
</evidence>
<dbReference type="Pfam" id="PF04607">
    <property type="entry name" value="RelA_SpoT"/>
    <property type="match status" value="1"/>
</dbReference>
<dbReference type="Proteomes" id="UP000640333">
    <property type="component" value="Unassembled WGS sequence"/>
</dbReference>